<dbReference type="GO" id="GO:0006935">
    <property type="term" value="P:chemotaxis"/>
    <property type="evidence" value="ECO:0007669"/>
    <property type="project" value="UniProtKB-KW"/>
</dbReference>
<accession>A0A967K8V8</accession>
<dbReference type="Gene3D" id="1.10.287.1700">
    <property type="match status" value="1"/>
</dbReference>
<evidence type="ECO:0000256" key="9">
    <source>
        <dbReference type="ARBA" id="ARBA00023136"/>
    </source>
</evidence>
<evidence type="ECO:0000256" key="3">
    <source>
        <dbReference type="ARBA" id="ARBA00020392"/>
    </source>
</evidence>
<comment type="similarity">
    <text evidence="2">Belongs to the FliJ family.</text>
</comment>
<keyword evidence="7" id="KW-1005">Bacterial flagellum biogenesis</keyword>
<evidence type="ECO:0000256" key="2">
    <source>
        <dbReference type="ARBA" id="ARBA00010004"/>
    </source>
</evidence>
<keyword evidence="4" id="KW-0813">Transport</keyword>
<dbReference type="InterPro" id="IPR053716">
    <property type="entry name" value="Flag_assembly_chemotaxis_eff"/>
</dbReference>
<keyword evidence="6" id="KW-0145">Chemotaxis</keyword>
<protein>
    <recommendedName>
        <fullName evidence="3">Flagellar FliJ protein</fullName>
    </recommendedName>
</protein>
<keyword evidence="5" id="KW-1003">Cell membrane</keyword>
<evidence type="ECO:0000256" key="11">
    <source>
        <dbReference type="SAM" id="Coils"/>
    </source>
</evidence>
<organism evidence="12 13">
    <name type="scientific">Pelagibius litoralis</name>
    <dbReference type="NCBI Taxonomy" id="374515"/>
    <lineage>
        <taxon>Bacteria</taxon>
        <taxon>Pseudomonadati</taxon>
        <taxon>Pseudomonadota</taxon>
        <taxon>Alphaproteobacteria</taxon>
        <taxon>Rhodospirillales</taxon>
        <taxon>Rhodovibrionaceae</taxon>
        <taxon>Pelagibius</taxon>
    </lineage>
</organism>
<dbReference type="GO" id="GO:0009288">
    <property type="term" value="C:bacterial-type flagellum"/>
    <property type="evidence" value="ECO:0007669"/>
    <property type="project" value="InterPro"/>
</dbReference>
<keyword evidence="8" id="KW-0653">Protein transport</keyword>
<dbReference type="GO" id="GO:0005886">
    <property type="term" value="C:plasma membrane"/>
    <property type="evidence" value="ECO:0007669"/>
    <property type="project" value="UniProtKB-SubCell"/>
</dbReference>
<dbReference type="RefSeq" id="WP_167225164.1">
    <property type="nucleotide sequence ID" value="NZ_JAAQPH010000009.1"/>
</dbReference>
<name>A0A967K8V8_9PROT</name>
<feature type="coiled-coil region" evidence="11">
    <location>
        <begin position="8"/>
        <end position="42"/>
    </location>
</feature>
<evidence type="ECO:0000256" key="1">
    <source>
        <dbReference type="ARBA" id="ARBA00004413"/>
    </source>
</evidence>
<evidence type="ECO:0000313" key="12">
    <source>
        <dbReference type="EMBL" id="NIA69492.1"/>
    </source>
</evidence>
<evidence type="ECO:0000256" key="8">
    <source>
        <dbReference type="ARBA" id="ARBA00022927"/>
    </source>
</evidence>
<gene>
    <name evidence="12" type="ORF">HBA54_12900</name>
</gene>
<evidence type="ECO:0000313" key="13">
    <source>
        <dbReference type="Proteomes" id="UP000761264"/>
    </source>
</evidence>
<sequence length="141" mass="16207">MTALDQLVRVHRWNLDEKRQKLAELERLRERLVGNISVLDAELQREKEVAAVSDVTSIALPAFIRATLERRKKIEESVAEVDRSIAAARDEITDAFQEFKKYETAHGNHQRREAQKHSKREQAVADEIGLELHRRQVASGS</sequence>
<feature type="coiled-coil region" evidence="11">
    <location>
        <begin position="71"/>
        <end position="105"/>
    </location>
</feature>
<dbReference type="AlphaFoldDB" id="A0A967K8V8"/>
<evidence type="ECO:0000256" key="6">
    <source>
        <dbReference type="ARBA" id="ARBA00022500"/>
    </source>
</evidence>
<dbReference type="GO" id="GO:0044781">
    <property type="term" value="P:bacterial-type flagellum organization"/>
    <property type="evidence" value="ECO:0007669"/>
    <property type="project" value="UniProtKB-KW"/>
</dbReference>
<dbReference type="Proteomes" id="UP000761264">
    <property type="component" value="Unassembled WGS sequence"/>
</dbReference>
<keyword evidence="11" id="KW-0175">Coiled coil</keyword>
<proteinExistence type="inferred from homology"/>
<evidence type="ECO:0000256" key="10">
    <source>
        <dbReference type="ARBA" id="ARBA00023225"/>
    </source>
</evidence>
<comment type="caution">
    <text evidence="12">The sequence shown here is derived from an EMBL/GenBank/DDBJ whole genome shotgun (WGS) entry which is preliminary data.</text>
</comment>
<dbReference type="EMBL" id="JAAQPH010000009">
    <property type="protein sequence ID" value="NIA69492.1"/>
    <property type="molecule type" value="Genomic_DNA"/>
</dbReference>
<reference evidence="12" key="1">
    <citation type="submission" date="2020-03" db="EMBL/GenBank/DDBJ databases">
        <title>Genome of Pelagibius litoralis DSM 21314T.</title>
        <authorList>
            <person name="Wang G."/>
        </authorList>
    </citation>
    <scope>NUCLEOTIDE SEQUENCE</scope>
    <source>
        <strain evidence="12">DSM 21314</strain>
    </source>
</reference>
<dbReference type="GO" id="GO:0015031">
    <property type="term" value="P:protein transport"/>
    <property type="evidence" value="ECO:0007669"/>
    <property type="project" value="UniProtKB-KW"/>
</dbReference>
<evidence type="ECO:0000256" key="4">
    <source>
        <dbReference type="ARBA" id="ARBA00022448"/>
    </source>
</evidence>
<evidence type="ECO:0000256" key="5">
    <source>
        <dbReference type="ARBA" id="ARBA00022475"/>
    </source>
</evidence>
<comment type="subcellular location">
    <subcellularLocation>
        <location evidence="1">Cell membrane</location>
        <topology evidence="1">Peripheral membrane protein</topology>
        <orientation evidence="1">Cytoplasmic side</orientation>
    </subcellularLocation>
</comment>
<dbReference type="InterPro" id="IPR012823">
    <property type="entry name" value="Flagell_FliJ"/>
</dbReference>
<dbReference type="Pfam" id="PF02050">
    <property type="entry name" value="FliJ"/>
    <property type="match status" value="1"/>
</dbReference>
<keyword evidence="10" id="KW-1006">Bacterial flagellum protein export</keyword>
<keyword evidence="9" id="KW-0472">Membrane</keyword>
<keyword evidence="13" id="KW-1185">Reference proteome</keyword>
<dbReference type="GO" id="GO:0071973">
    <property type="term" value="P:bacterial-type flagellum-dependent cell motility"/>
    <property type="evidence" value="ECO:0007669"/>
    <property type="project" value="InterPro"/>
</dbReference>
<evidence type="ECO:0000256" key="7">
    <source>
        <dbReference type="ARBA" id="ARBA00022795"/>
    </source>
</evidence>